<dbReference type="InterPro" id="IPR004839">
    <property type="entry name" value="Aminotransferase_I/II_large"/>
</dbReference>
<dbReference type="PROSITE" id="PS00599">
    <property type="entry name" value="AA_TRANSFER_CLASS_2"/>
    <property type="match status" value="1"/>
</dbReference>
<evidence type="ECO:0000313" key="8">
    <source>
        <dbReference type="EMBL" id="PWS28173.1"/>
    </source>
</evidence>
<dbReference type="AlphaFoldDB" id="A0A317EQQ7"/>
<keyword evidence="9" id="KW-1185">Reference proteome</keyword>
<dbReference type="SUPFAM" id="SSF53383">
    <property type="entry name" value="PLP-dependent transferases"/>
    <property type="match status" value="1"/>
</dbReference>
<dbReference type="InterPro" id="IPR015422">
    <property type="entry name" value="PyrdxlP-dep_Trfase_small"/>
</dbReference>
<feature type="domain" description="Aminotransferase class I/classII large" evidence="7">
    <location>
        <begin position="65"/>
        <end position="347"/>
    </location>
</feature>
<comment type="similarity">
    <text evidence="6">Belongs to the class-II pyridoxal-phosphate-dependent aminotransferase family.</text>
</comment>
<evidence type="ECO:0000256" key="2">
    <source>
        <dbReference type="ARBA" id="ARBA00005189"/>
    </source>
</evidence>
<evidence type="ECO:0000256" key="4">
    <source>
        <dbReference type="ARBA" id="ARBA00022679"/>
    </source>
</evidence>
<dbReference type="PANTHER" id="PTHR42885">
    <property type="entry name" value="HISTIDINOL-PHOSPHATE AMINOTRANSFERASE-RELATED"/>
    <property type="match status" value="1"/>
</dbReference>
<comment type="caution">
    <text evidence="8">The sequence shown here is derived from an EMBL/GenBank/DDBJ whole genome shotgun (WGS) entry which is preliminary data.</text>
</comment>
<dbReference type="CDD" id="cd00609">
    <property type="entry name" value="AAT_like"/>
    <property type="match status" value="1"/>
</dbReference>
<dbReference type="Proteomes" id="UP000245379">
    <property type="component" value="Unassembled WGS sequence"/>
</dbReference>
<evidence type="ECO:0000256" key="5">
    <source>
        <dbReference type="ARBA" id="ARBA00022898"/>
    </source>
</evidence>
<dbReference type="InterPro" id="IPR001917">
    <property type="entry name" value="Aminotrans_II_pyridoxalP_BS"/>
</dbReference>
<dbReference type="Gene3D" id="3.40.640.10">
    <property type="entry name" value="Type I PLP-dependent aspartate aminotransferase-like (Major domain)"/>
    <property type="match status" value="1"/>
</dbReference>
<dbReference type="InterPro" id="IPR015424">
    <property type="entry name" value="PyrdxlP-dep_Trfase"/>
</dbReference>
<proteinExistence type="inferred from homology"/>
<dbReference type="RefSeq" id="WP_109925932.1">
    <property type="nucleotide sequence ID" value="NZ_QGNZ01000002.1"/>
</dbReference>
<keyword evidence="4" id="KW-0808">Transferase</keyword>
<evidence type="ECO:0000259" key="7">
    <source>
        <dbReference type="Pfam" id="PF00155"/>
    </source>
</evidence>
<evidence type="ECO:0000256" key="6">
    <source>
        <dbReference type="RuleBase" id="RU003693"/>
    </source>
</evidence>
<keyword evidence="3" id="KW-0032">Aminotransferase</keyword>
<dbReference type="Pfam" id="PF00155">
    <property type="entry name" value="Aminotran_1_2"/>
    <property type="match status" value="1"/>
</dbReference>
<organism evidence="8 9">
    <name type="scientific">Pedobacter yonginense</name>
    <dbReference type="NCBI Taxonomy" id="651869"/>
    <lineage>
        <taxon>Bacteria</taxon>
        <taxon>Pseudomonadati</taxon>
        <taxon>Bacteroidota</taxon>
        <taxon>Sphingobacteriia</taxon>
        <taxon>Sphingobacteriales</taxon>
        <taxon>Sphingobacteriaceae</taxon>
        <taxon>Pedobacter</taxon>
    </lineage>
</organism>
<keyword evidence="5 6" id="KW-0663">Pyridoxal phosphate</keyword>
<comment type="pathway">
    <text evidence="2">Lipid metabolism.</text>
</comment>
<sequence>MIKSKKLVSMIDRPSPDILERSNLYRFEKNERTTLFSEAEFKEIMASITSFDLVAYGELEPLYLAVCKWLKVDREQLLITAGSDQGIKAVYETFIEQGDEVINYAPNYAMFSVYAKLFGAVETVKHYNNSFLIDIDDLIASIGEKTRMVIISNPGHNGVTVAENDILRVLEHTKNTNTIVLVDEAYVDFSKVDMLKHINTYNHLLIVRTMSKAFGIASVRVGFLLACKELIAELYRVKPVHEIDGVAAKIAKYLVENQSIKLKFVADVNEGKQVLKEKLNSMGMEVIPSDTNFVYFKLNRNVDPKQVVEKLMEKKIFIKSPINVSPFSPFLRTTVGDAVQMEYFCTELEQTIQSMS</sequence>
<dbReference type="EMBL" id="QGNZ01000002">
    <property type="protein sequence ID" value="PWS28173.1"/>
    <property type="molecule type" value="Genomic_DNA"/>
</dbReference>
<evidence type="ECO:0000256" key="3">
    <source>
        <dbReference type="ARBA" id="ARBA00022576"/>
    </source>
</evidence>
<name>A0A317EQQ7_9SPHI</name>
<dbReference type="InterPro" id="IPR015421">
    <property type="entry name" value="PyrdxlP-dep_Trfase_major"/>
</dbReference>
<dbReference type="GO" id="GO:0030170">
    <property type="term" value="F:pyridoxal phosphate binding"/>
    <property type="evidence" value="ECO:0007669"/>
    <property type="project" value="InterPro"/>
</dbReference>
<protein>
    <recommendedName>
        <fullName evidence="7">Aminotransferase class I/classII large domain-containing protein</fullName>
    </recommendedName>
</protein>
<dbReference type="Gene3D" id="3.90.1150.10">
    <property type="entry name" value="Aspartate Aminotransferase, domain 1"/>
    <property type="match status" value="1"/>
</dbReference>
<dbReference type="PANTHER" id="PTHR42885:SF2">
    <property type="entry name" value="HISTIDINOL-PHOSPHATE AMINOTRANSFERASE"/>
    <property type="match status" value="1"/>
</dbReference>
<evidence type="ECO:0000256" key="1">
    <source>
        <dbReference type="ARBA" id="ARBA00001933"/>
    </source>
</evidence>
<dbReference type="GO" id="GO:0008483">
    <property type="term" value="F:transaminase activity"/>
    <property type="evidence" value="ECO:0007669"/>
    <property type="project" value="UniProtKB-KW"/>
</dbReference>
<evidence type="ECO:0000313" key="9">
    <source>
        <dbReference type="Proteomes" id="UP000245379"/>
    </source>
</evidence>
<comment type="cofactor">
    <cofactor evidence="1 6">
        <name>pyridoxal 5'-phosphate</name>
        <dbReference type="ChEBI" id="CHEBI:597326"/>
    </cofactor>
</comment>
<dbReference type="OrthoDB" id="9813880at2"/>
<gene>
    <name evidence="8" type="ORF">DHW03_11530</name>
</gene>
<reference evidence="8 9" key="1">
    <citation type="submission" date="2018-05" db="EMBL/GenBank/DDBJ databases">
        <title>Pedobacter paludis sp. nov., isolated from wetland soil.</title>
        <authorList>
            <person name="Zhang Y."/>
            <person name="Wang G."/>
        </authorList>
    </citation>
    <scope>NUCLEOTIDE SEQUENCE [LARGE SCALE GENOMIC DNA]</scope>
    <source>
        <strain evidence="8 9">KCTC22721</strain>
    </source>
</reference>
<accession>A0A317EQQ7</accession>